<dbReference type="GO" id="GO:0016020">
    <property type="term" value="C:membrane"/>
    <property type="evidence" value="ECO:0007669"/>
    <property type="project" value="UniProtKB-SubCell"/>
</dbReference>
<dbReference type="InterPro" id="IPR007751">
    <property type="entry name" value="DUF676_lipase-like"/>
</dbReference>
<keyword evidence="7" id="KW-0472">Membrane</keyword>
<evidence type="ECO:0000313" key="9">
    <source>
        <dbReference type="EMBL" id="KAK5528373.1"/>
    </source>
</evidence>
<dbReference type="Gene3D" id="3.40.50.300">
    <property type="entry name" value="P-loop containing nucleotide triphosphate hydrolases"/>
    <property type="match status" value="1"/>
</dbReference>
<reference evidence="9 10" key="1">
    <citation type="submission" date="2023-06" db="EMBL/GenBank/DDBJ databases">
        <title>Black Yeasts Isolated from many extreme environments.</title>
        <authorList>
            <person name="Coleine C."/>
            <person name="Stajich J.E."/>
            <person name="Selbmann L."/>
        </authorList>
    </citation>
    <scope>NUCLEOTIDE SEQUENCE [LARGE SCALE GENOMIC DNA]</scope>
    <source>
        <strain evidence="9 10">CCFEE 5887</strain>
    </source>
</reference>
<name>A0AAV9PT86_9PEZI</name>
<comment type="caution">
    <text evidence="9">The sequence shown here is derived from an EMBL/GenBank/DDBJ whole genome shotgun (WGS) entry which is preliminary data.</text>
</comment>
<dbReference type="Proteomes" id="UP001345827">
    <property type="component" value="Unassembled WGS sequence"/>
</dbReference>
<dbReference type="PANTHER" id="PTHR48182:SF2">
    <property type="entry name" value="PROTEIN SERAC1"/>
    <property type="match status" value="1"/>
</dbReference>
<organism evidence="9 10">
    <name type="scientific">Vermiconidia calcicola</name>
    <dbReference type="NCBI Taxonomy" id="1690605"/>
    <lineage>
        <taxon>Eukaryota</taxon>
        <taxon>Fungi</taxon>
        <taxon>Dikarya</taxon>
        <taxon>Ascomycota</taxon>
        <taxon>Pezizomycotina</taxon>
        <taxon>Dothideomycetes</taxon>
        <taxon>Dothideomycetidae</taxon>
        <taxon>Mycosphaerellales</taxon>
        <taxon>Extremaceae</taxon>
        <taxon>Vermiconidia</taxon>
    </lineage>
</organism>
<comment type="subcellular location">
    <subcellularLocation>
        <location evidence="2">Endoplasmic reticulum</location>
    </subcellularLocation>
    <subcellularLocation>
        <location evidence="3">Membrane</location>
    </subcellularLocation>
    <subcellularLocation>
        <location evidence="1">Mitochondrion</location>
    </subcellularLocation>
</comment>
<dbReference type="InterPro" id="IPR029058">
    <property type="entry name" value="AB_hydrolase_fold"/>
</dbReference>
<evidence type="ECO:0000256" key="7">
    <source>
        <dbReference type="ARBA" id="ARBA00023136"/>
    </source>
</evidence>
<proteinExistence type="inferred from homology"/>
<evidence type="ECO:0000256" key="4">
    <source>
        <dbReference type="ARBA" id="ARBA00007920"/>
    </source>
</evidence>
<gene>
    <name evidence="9" type="ORF">LTR25_010372</name>
</gene>
<keyword evidence="10" id="KW-1185">Reference proteome</keyword>
<dbReference type="InterPro" id="IPR027417">
    <property type="entry name" value="P-loop_NTPase"/>
</dbReference>
<evidence type="ECO:0000259" key="8">
    <source>
        <dbReference type="Pfam" id="PF05057"/>
    </source>
</evidence>
<evidence type="ECO:0000256" key="6">
    <source>
        <dbReference type="ARBA" id="ARBA00023128"/>
    </source>
</evidence>
<sequence length="421" mass="47370">MALSVVYTPQDATTSPAKIAAIDIVAVHGLGGDAIDTWTHPKSKAFWLKDFLPQQVPDARIMTFGYNAHAAFGQSTAEVIDHAKSLLASLVDKREESEEIHRPLIFIAHSLGGIVVKQALFQARLESRYQSIKDATIGLIFLGTPHRGSDKATYGKVLANVVQCISHKPPARLLSALQTNSDVLLQFTTNFRFQLPDYEVYSFFELRPIKGLSSLIVEKYSALLETNHEEQIPVDADHNAMCKFETESDDTFEKVYKRVQRMKNNPRRITNEQSVSNNKYFELPHLLSPVFTGRNEVLECLTASFATRSPLQRQHQRRFVLFGLGGSGKTQICLKYVQDQRERYWGIFWVDASTDDSIKRSFTQLARILQVDENVDCMKRTLANSVQAWLLIFDNADDPSLNLAPYFPAGNRGGSARARGE</sequence>
<evidence type="ECO:0000313" key="10">
    <source>
        <dbReference type="Proteomes" id="UP001345827"/>
    </source>
</evidence>
<dbReference type="GO" id="GO:0005783">
    <property type="term" value="C:endoplasmic reticulum"/>
    <property type="evidence" value="ECO:0007669"/>
    <property type="project" value="UniProtKB-SubCell"/>
</dbReference>
<dbReference type="AlphaFoldDB" id="A0AAV9PT86"/>
<feature type="domain" description="DUF676" evidence="8">
    <location>
        <begin position="24"/>
        <end position="151"/>
    </location>
</feature>
<evidence type="ECO:0000256" key="3">
    <source>
        <dbReference type="ARBA" id="ARBA00004370"/>
    </source>
</evidence>
<evidence type="ECO:0000256" key="5">
    <source>
        <dbReference type="ARBA" id="ARBA00022824"/>
    </source>
</evidence>
<accession>A0AAV9PT86</accession>
<dbReference type="SUPFAM" id="SSF52540">
    <property type="entry name" value="P-loop containing nucleoside triphosphate hydrolases"/>
    <property type="match status" value="1"/>
</dbReference>
<keyword evidence="6" id="KW-0496">Mitochondrion</keyword>
<protein>
    <recommendedName>
        <fullName evidence="8">DUF676 domain-containing protein</fullName>
    </recommendedName>
</protein>
<dbReference type="InterPro" id="IPR052374">
    <property type="entry name" value="SERAC1"/>
</dbReference>
<dbReference type="Gene3D" id="3.40.50.1820">
    <property type="entry name" value="alpha/beta hydrolase"/>
    <property type="match status" value="1"/>
</dbReference>
<dbReference type="PANTHER" id="PTHR48182">
    <property type="entry name" value="PROTEIN SERAC1"/>
    <property type="match status" value="1"/>
</dbReference>
<dbReference type="Pfam" id="PF05057">
    <property type="entry name" value="DUF676"/>
    <property type="match status" value="1"/>
</dbReference>
<evidence type="ECO:0000256" key="2">
    <source>
        <dbReference type="ARBA" id="ARBA00004240"/>
    </source>
</evidence>
<keyword evidence="5" id="KW-0256">Endoplasmic reticulum</keyword>
<dbReference type="GO" id="GO:0005739">
    <property type="term" value="C:mitochondrion"/>
    <property type="evidence" value="ECO:0007669"/>
    <property type="project" value="UniProtKB-SubCell"/>
</dbReference>
<comment type="similarity">
    <text evidence="4">Belongs to the putative lipase ROG1 family.</text>
</comment>
<dbReference type="SUPFAM" id="SSF53474">
    <property type="entry name" value="alpha/beta-Hydrolases"/>
    <property type="match status" value="1"/>
</dbReference>
<evidence type="ECO:0000256" key="1">
    <source>
        <dbReference type="ARBA" id="ARBA00004173"/>
    </source>
</evidence>
<dbReference type="EMBL" id="JAXLQG010000026">
    <property type="protein sequence ID" value="KAK5528373.1"/>
    <property type="molecule type" value="Genomic_DNA"/>
</dbReference>